<evidence type="ECO:0000256" key="2">
    <source>
        <dbReference type="ARBA" id="ARBA00014363"/>
    </source>
</evidence>
<dbReference type="Pfam" id="PF09115">
    <property type="entry name" value="DNApol3-delta_C"/>
    <property type="match status" value="1"/>
</dbReference>
<dbReference type="InterPro" id="IPR050238">
    <property type="entry name" value="DNA_Rep/Repair_Clamp_Loader"/>
</dbReference>
<dbReference type="SUPFAM" id="SSF52540">
    <property type="entry name" value="P-loop containing nucleoside triphosphate hydrolases"/>
    <property type="match status" value="1"/>
</dbReference>
<evidence type="ECO:0000256" key="1">
    <source>
        <dbReference type="ARBA" id="ARBA00012417"/>
    </source>
</evidence>
<dbReference type="InterPro" id="IPR001270">
    <property type="entry name" value="ClpA/B"/>
</dbReference>
<keyword evidence="10" id="KW-1185">Reference proteome</keyword>
<evidence type="ECO:0000313" key="9">
    <source>
        <dbReference type="EMBL" id="SHI72356.1"/>
    </source>
</evidence>
<feature type="domain" description="DNA polymerase III delta subunit C-terminal" evidence="8">
    <location>
        <begin position="207"/>
        <end position="320"/>
    </location>
</feature>
<dbReference type="OrthoDB" id="9810148at2"/>
<gene>
    <name evidence="9" type="ORF">SAMN02745165_00673</name>
</gene>
<protein>
    <recommendedName>
        <fullName evidence="2">DNA polymerase III subunit delta'</fullName>
        <ecNumber evidence="1">2.7.7.7</ecNumber>
    </recommendedName>
</protein>
<dbReference type="GO" id="GO:0005524">
    <property type="term" value="F:ATP binding"/>
    <property type="evidence" value="ECO:0007669"/>
    <property type="project" value="InterPro"/>
</dbReference>
<comment type="catalytic activity">
    <reaction evidence="7">
        <text>DNA(n) + a 2'-deoxyribonucleoside 5'-triphosphate = DNA(n+1) + diphosphate</text>
        <dbReference type="Rhea" id="RHEA:22508"/>
        <dbReference type="Rhea" id="RHEA-COMP:17339"/>
        <dbReference type="Rhea" id="RHEA-COMP:17340"/>
        <dbReference type="ChEBI" id="CHEBI:33019"/>
        <dbReference type="ChEBI" id="CHEBI:61560"/>
        <dbReference type="ChEBI" id="CHEBI:173112"/>
        <dbReference type="EC" id="2.7.7.7"/>
    </reaction>
</comment>
<dbReference type="Gene3D" id="3.40.50.300">
    <property type="entry name" value="P-loop containing nucleotide triphosphate hydrolases"/>
    <property type="match status" value="1"/>
</dbReference>
<dbReference type="InterPro" id="IPR004622">
    <property type="entry name" value="DNA_pol_HolB"/>
</dbReference>
<reference evidence="9 10" key="1">
    <citation type="submission" date="2016-11" db="EMBL/GenBank/DDBJ databases">
        <authorList>
            <person name="Jaros S."/>
            <person name="Januszkiewicz K."/>
            <person name="Wedrychowicz H."/>
        </authorList>
    </citation>
    <scope>NUCLEOTIDE SEQUENCE [LARGE SCALE GENOMIC DNA]</scope>
    <source>
        <strain evidence="9 10">DSM 5091</strain>
    </source>
</reference>
<keyword evidence="4" id="KW-0548">Nucleotidyltransferase</keyword>
<dbReference type="InterPro" id="IPR027417">
    <property type="entry name" value="P-loop_NTPase"/>
</dbReference>
<dbReference type="FunFam" id="3.40.50.300:FF:001255">
    <property type="entry name" value="DNA polymerase III subunit delta"/>
    <property type="match status" value="1"/>
</dbReference>
<evidence type="ECO:0000256" key="7">
    <source>
        <dbReference type="ARBA" id="ARBA00049244"/>
    </source>
</evidence>
<sequence>MTFDSIISHERQKNILRRALQNQRVAHAYLFEGPDGIGKRLMALALARALLCATGKGCGTCAACRKVDHNNHPDVHLLDAEGTTIKIDQIRALQQQLSLKPLEGEYRICLIDGAEHMNPAAANALLKTLEEPQPNTVIVLLSSRPEALLVTIRSRCQRLPFQRLPKQRLTEILADRLDLPETEAAVLAALSDGSFKKALGDNRELYLQQRRELLRSLLALSPGSTVPLFKLAETLNAEKEHLTEILDIFQAFFRDLLLLKNGRPETELVNLDMKETLFRQLPQESTQSLLQKLDALDAGRYYLQRNVNRQLAMEIMLMRMNAA</sequence>
<dbReference type="Proteomes" id="UP000184171">
    <property type="component" value="Unassembled WGS sequence"/>
</dbReference>
<evidence type="ECO:0000256" key="6">
    <source>
        <dbReference type="ARBA" id="ARBA00022932"/>
    </source>
</evidence>
<dbReference type="PANTHER" id="PTHR11669">
    <property type="entry name" value="REPLICATION FACTOR C / DNA POLYMERASE III GAMMA-TAU SUBUNIT"/>
    <property type="match status" value="1"/>
</dbReference>
<evidence type="ECO:0000259" key="8">
    <source>
        <dbReference type="Pfam" id="PF09115"/>
    </source>
</evidence>
<dbReference type="RefSeq" id="WP_072905576.1">
    <property type="nucleotide sequence ID" value="NZ_FQZT01000002.1"/>
</dbReference>
<name>A0A1M6DGG1_MALRU</name>
<proteinExistence type="predicted"/>
<dbReference type="GO" id="GO:0009360">
    <property type="term" value="C:DNA polymerase III complex"/>
    <property type="evidence" value="ECO:0007669"/>
    <property type="project" value="InterPro"/>
</dbReference>
<dbReference type="GO" id="GO:0003887">
    <property type="term" value="F:DNA-directed DNA polymerase activity"/>
    <property type="evidence" value="ECO:0007669"/>
    <property type="project" value="UniProtKB-KW"/>
</dbReference>
<keyword evidence="6" id="KW-0239">DNA-directed DNA polymerase</keyword>
<dbReference type="Gene3D" id="1.20.272.10">
    <property type="match status" value="1"/>
</dbReference>
<evidence type="ECO:0000256" key="5">
    <source>
        <dbReference type="ARBA" id="ARBA00022705"/>
    </source>
</evidence>
<keyword evidence="3" id="KW-0808">Transferase</keyword>
<dbReference type="NCBIfam" id="TIGR00678">
    <property type="entry name" value="holB"/>
    <property type="match status" value="1"/>
</dbReference>
<dbReference type="AlphaFoldDB" id="A0A1M6DGG1"/>
<dbReference type="PANTHER" id="PTHR11669:SF8">
    <property type="entry name" value="DNA POLYMERASE III SUBUNIT DELTA"/>
    <property type="match status" value="1"/>
</dbReference>
<dbReference type="GO" id="GO:0003677">
    <property type="term" value="F:DNA binding"/>
    <property type="evidence" value="ECO:0007669"/>
    <property type="project" value="InterPro"/>
</dbReference>
<dbReference type="EMBL" id="FQZT01000002">
    <property type="protein sequence ID" value="SHI72356.1"/>
    <property type="molecule type" value="Genomic_DNA"/>
</dbReference>
<dbReference type="EC" id="2.7.7.7" evidence="1"/>
<dbReference type="GO" id="GO:0006261">
    <property type="term" value="P:DNA-templated DNA replication"/>
    <property type="evidence" value="ECO:0007669"/>
    <property type="project" value="TreeGrafter"/>
</dbReference>
<dbReference type="STRING" id="1122189.SAMN02745165_00673"/>
<evidence type="ECO:0000256" key="4">
    <source>
        <dbReference type="ARBA" id="ARBA00022695"/>
    </source>
</evidence>
<dbReference type="GO" id="GO:0008408">
    <property type="term" value="F:3'-5' exonuclease activity"/>
    <property type="evidence" value="ECO:0007669"/>
    <property type="project" value="InterPro"/>
</dbReference>
<evidence type="ECO:0000256" key="3">
    <source>
        <dbReference type="ARBA" id="ARBA00022679"/>
    </source>
</evidence>
<accession>A0A1M6DGG1</accession>
<evidence type="ECO:0000313" key="10">
    <source>
        <dbReference type="Proteomes" id="UP000184171"/>
    </source>
</evidence>
<dbReference type="InterPro" id="IPR015199">
    <property type="entry name" value="DNA_pol_III_delta_C"/>
</dbReference>
<dbReference type="Pfam" id="PF13177">
    <property type="entry name" value="DNA_pol3_delta2"/>
    <property type="match status" value="1"/>
</dbReference>
<dbReference type="PRINTS" id="PR00300">
    <property type="entry name" value="CLPPROTEASEA"/>
</dbReference>
<keyword evidence="5" id="KW-0235">DNA replication</keyword>
<organism evidence="9 10">
    <name type="scientific">Malonomonas rubra DSM 5091</name>
    <dbReference type="NCBI Taxonomy" id="1122189"/>
    <lineage>
        <taxon>Bacteria</taxon>
        <taxon>Pseudomonadati</taxon>
        <taxon>Thermodesulfobacteriota</taxon>
        <taxon>Desulfuromonadia</taxon>
        <taxon>Desulfuromonadales</taxon>
        <taxon>Geopsychrobacteraceae</taxon>
        <taxon>Malonomonas</taxon>
    </lineage>
</organism>